<dbReference type="RefSeq" id="WP_069155447.1">
    <property type="nucleotide sequence ID" value="NZ_DAWDRA010000576.1"/>
</dbReference>
<dbReference type="GO" id="GO:0016747">
    <property type="term" value="F:acyltransferase activity, transferring groups other than amino-acyl groups"/>
    <property type="evidence" value="ECO:0007669"/>
    <property type="project" value="InterPro"/>
</dbReference>
<dbReference type="AlphaFoldDB" id="A0A1E3AUX3"/>
<proteinExistence type="predicted"/>
<dbReference type="Gene3D" id="3.40.630.30">
    <property type="match status" value="1"/>
</dbReference>
<dbReference type="InterPro" id="IPR016181">
    <property type="entry name" value="Acyl_CoA_acyltransferase"/>
</dbReference>
<evidence type="ECO:0000313" key="7">
    <source>
        <dbReference type="Proteomes" id="UP000095003"/>
    </source>
</evidence>
<name>A0A1E3AUX3_9FIRM</name>
<reference evidence="4 6" key="2">
    <citation type="submission" date="2016-08" db="EMBL/GenBank/DDBJ databases">
        <title>Characterization of Isolates of Eisenbergiella tayi Derived from Blood Cultures, Using Whole Genome Sequencing.</title>
        <authorList>
            <person name="Bernier A.-M."/>
            <person name="Burdz T."/>
            <person name="Wiebe D."/>
            <person name="Bernard K."/>
        </authorList>
    </citation>
    <scope>NUCLEOTIDE SEQUENCE [LARGE SCALE GENOMIC DNA]</scope>
    <source>
        <strain evidence="4 6">NML120146</strain>
    </source>
</reference>
<gene>
    <name evidence="2" type="ORF">BEH84_00196</name>
    <name evidence="3" type="ORF">BEI59_27175</name>
    <name evidence="4" type="ORF">BEI63_02965</name>
</gene>
<dbReference type="Pfam" id="PF00583">
    <property type="entry name" value="Acetyltransf_1"/>
    <property type="match status" value="1"/>
</dbReference>
<dbReference type="EMBL" id="MCGI01000001">
    <property type="protein sequence ID" value="ODM12482.1"/>
    <property type="molecule type" value="Genomic_DNA"/>
</dbReference>
<dbReference type="CDD" id="cd04301">
    <property type="entry name" value="NAT_SF"/>
    <property type="match status" value="1"/>
</dbReference>
<dbReference type="Proteomes" id="UP000095003">
    <property type="component" value="Unassembled WGS sequence"/>
</dbReference>
<keyword evidence="2" id="KW-0808">Transferase</keyword>
<dbReference type="Proteomes" id="UP000094271">
    <property type="component" value="Unassembled WGS sequence"/>
</dbReference>
<keyword evidence="6" id="KW-1185">Reference proteome</keyword>
<comment type="caution">
    <text evidence="2">The sequence shown here is derived from an EMBL/GenBank/DDBJ whole genome shotgun (WGS) entry which is preliminary data.</text>
</comment>
<sequence length="174" mass="19694">MIYFMKNNIVIRRMQDTDPQIFSNEECAQGWHASPQKYDMRISDEKKGISVALTAEYQNHPAGYINVYWNCTAGPFADKNIPEIVDFGVLEKYRNKGIGGLLMDTAEKIVLTRSKIVCIGVGLHAGYGSAQRMYVKRGYIPDGSGVWYRDQICTPYGDCCNDDDLVLYLSKELD</sequence>
<dbReference type="GeneID" id="93304893"/>
<dbReference type="InterPro" id="IPR000182">
    <property type="entry name" value="GNAT_dom"/>
</dbReference>
<evidence type="ECO:0000313" key="3">
    <source>
        <dbReference type="EMBL" id="ODR45422.1"/>
    </source>
</evidence>
<dbReference type="EMBL" id="MEHA01000027">
    <property type="protein sequence ID" value="ODR45422.1"/>
    <property type="molecule type" value="Genomic_DNA"/>
</dbReference>
<dbReference type="OrthoDB" id="9803772at2"/>
<feature type="domain" description="N-acetyltransferase" evidence="1">
    <location>
        <begin position="9"/>
        <end position="174"/>
    </location>
</feature>
<protein>
    <submittedName>
        <fullName evidence="2">Acetyltransferase (GNAT) family protein</fullName>
    </submittedName>
    <submittedName>
        <fullName evidence="3">GNAT family N-acetyltransferase</fullName>
    </submittedName>
</protein>
<evidence type="ECO:0000313" key="2">
    <source>
        <dbReference type="EMBL" id="ODM12482.1"/>
    </source>
</evidence>
<accession>A0A1E3AUX3</accession>
<organism evidence="2 7">
    <name type="scientific">Eisenbergiella tayi</name>
    <dbReference type="NCBI Taxonomy" id="1432052"/>
    <lineage>
        <taxon>Bacteria</taxon>
        <taxon>Bacillati</taxon>
        <taxon>Bacillota</taxon>
        <taxon>Clostridia</taxon>
        <taxon>Lachnospirales</taxon>
        <taxon>Lachnospiraceae</taxon>
        <taxon>Eisenbergiella</taxon>
    </lineage>
</organism>
<dbReference type="Proteomes" id="UP000094869">
    <property type="component" value="Unassembled WGS sequence"/>
</dbReference>
<evidence type="ECO:0000259" key="1">
    <source>
        <dbReference type="PROSITE" id="PS51186"/>
    </source>
</evidence>
<dbReference type="SUPFAM" id="SSF55729">
    <property type="entry name" value="Acyl-CoA N-acyltransferases (Nat)"/>
    <property type="match status" value="1"/>
</dbReference>
<reference evidence="2 7" key="1">
    <citation type="submission" date="2016-07" db="EMBL/GenBank/DDBJ databases">
        <title>Characterization of isolates of Eisenbergiella tayi derived from blood cultures, using whole genome sequencing.</title>
        <authorList>
            <person name="Burdz T."/>
            <person name="Wiebe D."/>
            <person name="Huynh C."/>
            <person name="Bernard K."/>
        </authorList>
    </citation>
    <scope>NUCLEOTIDE SEQUENCE [LARGE SCALE GENOMIC DNA]</scope>
    <source>
        <strain evidence="2 7">NML 120489</strain>
    </source>
</reference>
<evidence type="ECO:0000313" key="6">
    <source>
        <dbReference type="Proteomes" id="UP000094869"/>
    </source>
</evidence>
<dbReference type="PROSITE" id="PS51186">
    <property type="entry name" value="GNAT"/>
    <property type="match status" value="1"/>
</dbReference>
<dbReference type="PATRIC" id="fig|1432052.3.peg.200"/>
<dbReference type="EMBL" id="MEHD01000008">
    <property type="protein sequence ID" value="ODR61072.1"/>
    <property type="molecule type" value="Genomic_DNA"/>
</dbReference>
<evidence type="ECO:0000313" key="5">
    <source>
        <dbReference type="Proteomes" id="UP000094271"/>
    </source>
</evidence>
<reference evidence="3 5" key="3">
    <citation type="submission" date="2016-08" db="EMBL/GenBank/DDBJ databases">
        <authorList>
            <person name="Seilhamer J.J."/>
        </authorList>
    </citation>
    <scope>NUCLEOTIDE SEQUENCE [LARGE SCALE GENOMIC DNA]</scope>
    <source>
        <strain evidence="3 5">NML150140-1</strain>
    </source>
</reference>
<evidence type="ECO:0000313" key="4">
    <source>
        <dbReference type="EMBL" id="ODR61072.1"/>
    </source>
</evidence>